<dbReference type="PROSITE" id="PS51898">
    <property type="entry name" value="TYR_RECOMBINASE"/>
    <property type="match status" value="1"/>
</dbReference>
<feature type="domain" description="Tyr recombinase" evidence="4">
    <location>
        <begin position="50"/>
        <end position="242"/>
    </location>
</feature>
<dbReference type="AlphaFoldDB" id="D0LQL2"/>
<dbReference type="GO" id="GO:0015074">
    <property type="term" value="P:DNA integration"/>
    <property type="evidence" value="ECO:0007669"/>
    <property type="project" value="InterPro"/>
</dbReference>
<dbReference type="Gene3D" id="1.10.443.10">
    <property type="entry name" value="Intergrase catalytic core"/>
    <property type="match status" value="1"/>
</dbReference>
<dbReference type="HOGENOM" id="CLU_1292894_0_0_7"/>
<name>D0LQL2_HALO1</name>
<dbReference type="CDD" id="cd00397">
    <property type="entry name" value="DNA_BRE_C"/>
    <property type="match status" value="1"/>
</dbReference>
<accession>D0LQL2</accession>
<dbReference type="PANTHER" id="PTHR30349">
    <property type="entry name" value="PHAGE INTEGRASE-RELATED"/>
    <property type="match status" value="1"/>
</dbReference>
<keyword evidence="3" id="KW-0233">DNA recombination</keyword>
<dbReference type="InterPro" id="IPR050090">
    <property type="entry name" value="Tyrosine_recombinase_XerCD"/>
</dbReference>
<sequence length="245" mass="28725">MPDRVCRQRVAASETAVLLASRAAQRLHGLVSNTGQKDENMHFYAYTIARPPKTLTEREQELLLRTSGQYRAGFREHIIFSVALGTAMREFEILALDVGDIFDAHGVPRRRIKLRVFKRSTERPADQIVILPETLRAKLEKFYRWKRENGESLAPTAPLFMSRRRRRLSARQLRELFHKWQERAGFDRRLGFHSLRHTACSNVYKRTKDIRLTQRFARHKSFLTTVIYTYPSDEDLLRALLDQPC</sequence>
<comment type="similarity">
    <text evidence="1">Belongs to the 'phage' integrase family.</text>
</comment>
<dbReference type="PANTHER" id="PTHR30349:SF41">
    <property type="entry name" value="INTEGRASE_RECOMBINASE PROTEIN MJ0367-RELATED"/>
    <property type="match status" value="1"/>
</dbReference>
<keyword evidence="2" id="KW-0238">DNA-binding</keyword>
<evidence type="ECO:0000256" key="2">
    <source>
        <dbReference type="ARBA" id="ARBA00023125"/>
    </source>
</evidence>
<evidence type="ECO:0000259" key="4">
    <source>
        <dbReference type="PROSITE" id="PS51898"/>
    </source>
</evidence>
<dbReference type="InterPro" id="IPR013762">
    <property type="entry name" value="Integrase-like_cat_sf"/>
</dbReference>
<dbReference type="InterPro" id="IPR011010">
    <property type="entry name" value="DNA_brk_join_enz"/>
</dbReference>
<organism evidence="5 6">
    <name type="scientific">Haliangium ochraceum (strain DSM 14365 / JCM 11303 / SMP-2)</name>
    <dbReference type="NCBI Taxonomy" id="502025"/>
    <lineage>
        <taxon>Bacteria</taxon>
        <taxon>Pseudomonadati</taxon>
        <taxon>Myxococcota</taxon>
        <taxon>Polyangia</taxon>
        <taxon>Haliangiales</taxon>
        <taxon>Kofleriaceae</taxon>
        <taxon>Haliangium</taxon>
    </lineage>
</organism>
<dbReference type="GO" id="GO:0006310">
    <property type="term" value="P:DNA recombination"/>
    <property type="evidence" value="ECO:0007669"/>
    <property type="project" value="UniProtKB-KW"/>
</dbReference>
<dbReference type="EMBL" id="CP001804">
    <property type="protein sequence ID" value="ACY13572.1"/>
    <property type="molecule type" value="Genomic_DNA"/>
</dbReference>
<dbReference type="InterPro" id="IPR002104">
    <property type="entry name" value="Integrase_catalytic"/>
</dbReference>
<dbReference type="STRING" id="502025.Hoch_0969"/>
<dbReference type="Pfam" id="PF00589">
    <property type="entry name" value="Phage_integrase"/>
    <property type="match status" value="1"/>
</dbReference>
<evidence type="ECO:0000313" key="5">
    <source>
        <dbReference type="EMBL" id="ACY13572.1"/>
    </source>
</evidence>
<keyword evidence="6" id="KW-1185">Reference proteome</keyword>
<gene>
    <name evidence="5" type="ordered locus">Hoch_0969</name>
</gene>
<evidence type="ECO:0000256" key="1">
    <source>
        <dbReference type="ARBA" id="ARBA00008857"/>
    </source>
</evidence>
<evidence type="ECO:0000313" key="6">
    <source>
        <dbReference type="Proteomes" id="UP000001880"/>
    </source>
</evidence>
<reference evidence="5 6" key="1">
    <citation type="journal article" date="2010" name="Stand. Genomic Sci.">
        <title>Complete genome sequence of Haliangium ochraceum type strain (SMP-2).</title>
        <authorList>
            <consortium name="US DOE Joint Genome Institute (JGI-PGF)"/>
            <person name="Ivanova N."/>
            <person name="Daum C."/>
            <person name="Lang E."/>
            <person name="Abt B."/>
            <person name="Kopitz M."/>
            <person name="Saunders E."/>
            <person name="Lapidus A."/>
            <person name="Lucas S."/>
            <person name="Glavina Del Rio T."/>
            <person name="Nolan M."/>
            <person name="Tice H."/>
            <person name="Copeland A."/>
            <person name="Cheng J.F."/>
            <person name="Chen F."/>
            <person name="Bruce D."/>
            <person name="Goodwin L."/>
            <person name="Pitluck S."/>
            <person name="Mavromatis K."/>
            <person name="Pati A."/>
            <person name="Mikhailova N."/>
            <person name="Chen A."/>
            <person name="Palaniappan K."/>
            <person name="Land M."/>
            <person name="Hauser L."/>
            <person name="Chang Y.J."/>
            <person name="Jeffries C.D."/>
            <person name="Detter J.C."/>
            <person name="Brettin T."/>
            <person name="Rohde M."/>
            <person name="Goker M."/>
            <person name="Bristow J."/>
            <person name="Markowitz V."/>
            <person name="Eisen J.A."/>
            <person name="Hugenholtz P."/>
            <person name="Kyrpides N.C."/>
            <person name="Klenk H.P."/>
        </authorList>
    </citation>
    <scope>NUCLEOTIDE SEQUENCE [LARGE SCALE GENOMIC DNA]</scope>
    <source>
        <strain evidence="6">DSM 14365 / CIP 107738 / JCM 11303 / AJ 13395 / SMP-2</strain>
    </source>
</reference>
<protein>
    <submittedName>
        <fullName evidence="5">Integrase family protein</fullName>
    </submittedName>
</protein>
<dbReference type="GO" id="GO:0003677">
    <property type="term" value="F:DNA binding"/>
    <property type="evidence" value="ECO:0007669"/>
    <property type="project" value="UniProtKB-KW"/>
</dbReference>
<dbReference type="Proteomes" id="UP000001880">
    <property type="component" value="Chromosome"/>
</dbReference>
<dbReference type="eggNOG" id="COG4974">
    <property type="taxonomic scope" value="Bacteria"/>
</dbReference>
<evidence type="ECO:0000256" key="3">
    <source>
        <dbReference type="ARBA" id="ARBA00023172"/>
    </source>
</evidence>
<dbReference type="KEGG" id="hoh:Hoch_0969"/>
<dbReference type="SUPFAM" id="SSF56349">
    <property type="entry name" value="DNA breaking-rejoining enzymes"/>
    <property type="match status" value="1"/>
</dbReference>
<proteinExistence type="inferred from homology"/>